<dbReference type="Proteomes" id="UP000190121">
    <property type="component" value="Unassembled WGS sequence"/>
</dbReference>
<evidence type="ECO:0000259" key="1">
    <source>
        <dbReference type="Pfam" id="PF09407"/>
    </source>
</evidence>
<reference evidence="3" key="1">
    <citation type="submission" date="2017-02" db="EMBL/GenBank/DDBJ databases">
        <authorList>
            <person name="Varghese N."/>
            <person name="Submissions S."/>
        </authorList>
    </citation>
    <scope>NUCLEOTIDE SEQUENCE [LARGE SCALE GENOMIC DNA]</scope>
    <source>
        <strain evidence="3">ATCC 51356</strain>
    </source>
</reference>
<sequence>MVYGTFIESVLAEGRLTFSREELISRGVSPELVKRTISRYTQLGKLYSIRQGFYAIVTPEFSTQNRVPEVLFIDDLMKYLHTPYYVSLLSAAALHGAGHQQPMSFFVTQSGTKIRNIETGKHLIDFTLSQHWESESVMTLKTRTGYIQVSTPEATIFDLVISQKKIGLGRSIEVIQELTDIIQKSKMRSLVRFYPVAIRQRVGYILDFIGVDSTIIESSLKSEILHKVPFSLSKPRVGTADEKWKVIMNETITTDIL</sequence>
<protein>
    <submittedName>
        <fullName evidence="2">Transcriptional regulator, predicted component of viral defense system</fullName>
    </submittedName>
</protein>
<evidence type="ECO:0000313" key="2">
    <source>
        <dbReference type="EMBL" id="SJZ42935.1"/>
    </source>
</evidence>
<dbReference type="Pfam" id="PF09407">
    <property type="entry name" value="AbiEi_1"/>
    <property type="match status" value="1"/>
</dbReference>
<proteinExistence type="predicted"/>
<dbReference type="STRING" id="29524.SAMN02745171_00085"/>
<feature type="domain" description="AbiEi antitoxin C-terminal" evidence="1">
    <location>
        <begin position="67"/>
        <end position="207"/>
    </location>
</feature>
<organism evidence="2 3">
    <name type="scientific">Porphyromonas circumdentaria</name>
    <dbReference type="NCBI Taxonomy" id="29524"/>
    <lineage>
        <taxon>Bacteria</taxon>
        <taxon>Pseudomonadati</taxon>
        <taxon>Bacteroidota</taxon>
        <taxon>Bacteroidia</taxon>
        <taxon>Bacteroidales</taxon>
        <taxon>Porphyromonadaceae</taxon>
        <taxon>Porphyromonas</taxon>
    </lineage>
</organism>
<dbReference type="RefSeq" id="WP_078736054.1">
    <property type="nucleotide sequence ID" value="NZ_FUXE01000001.1"/>
</dbReference>
<keyword evidence="3" id="KW-1185">Reference proteome</keyword>
<dbReference type="InterPro" id="IPR018547">
    <property type="entry name" value="AbiEi_C"/>
</dbReference>
<evidence type="ECO:0000313" key="3">
    <source>
        <dbReference type="Proteomes" id="UP000190121"/>
    </source>
</evidence>
<dbReference type="AlphaFoldDB" id="A0A1T4KKL3"/>
<accession>A0A1T4KKL3</accession>
<name>A0A1T4KKL3_9PORP</name>
<dbReference type="EMBL" id="FUXE01000001">
    <property type="protein sequence ID" value="SJZ42935.1"/>
    <property type="molecule type" value="Genomic_DNA"/>
</dbReference>
<gene>
    <name evidence="2" type="ORF">SAMN02745171_00085</name>
</gene>
<dbReference type="OrthoDB" id="42441at2"/>